<keyword evidence="1" id="KW-0732">Signal</keyword>
<dbReference type="RefSeq" id="WP_341726812.1">
    <property type="nucleotide sequence ID" value="NZ_JBBWWT010000007.1"/>
</dbReference>
<dbReference type="SUPFAM" id="SSF56281">
    <property type="entry name" value="Metallo-hydrolase/oxidoreductase"/>
    <property type="match status" value="1"/>
</dbReference>
<evidence type="ECO:0000313" key="2">
    <source>
        <dbReference type="EMBL" id="MEL1265641.1"/>
    </source>
</evidence>
<keyword evidence="3" id="KW-1185">Reference proteome</keyword>
<comment type="caution">
    <text evidence="2">The sequence shown here is derived from an EMBL/GenBank/DDBJ whole genome shotgun (WGS) entry which is preliminary data.</text>
</comment>
<dbReference type="Gene3D" id="3.60.15.10">
    <property type="entry name" value="Ribonuclease Z/Hydroxyacylglutathione hydrolase-like"/>
    <property type="match status" value="1"/>
</dbReference>
<dbReference type="Proteomes" id="UP001459204">
    <property type="component" value="Unassembled WGS sequence"/>
</dbReference>
<dbReference type="PANTHER" id="PTHR30619:SF1">
    <property type="entry name" value="RECOMBINATION PROTEIN 2"/>
    <property type="match status" value="1"/>
</dbReference>
<dbReference type="EMBL" id="JBBWWT010000007">
    <property type="protein sequence ID" value="MEL1265641.1"/>
    <property type="molecule type" value="Genomic_DNA"/>
</dbReference>
<reference evidence="2 3" key="1">
    <citation type="submission" date="2024-04" db="EMBL/GenBank/DDBJ databases">
        <title>Draft genome sequence of Pseudoxanthomonas putridarboris WD12.</title>
        <authorList>
            <person name="Oh J."/>
        </authorList>
    </citation>
    <scope>NUCLEOTIDE SEQUENCE [LARGE SCALE GENOMIC DNA]</scope>
    <source>
        <strain evidence="2 3">WD12</strain>
    </source>
</reference>
<feature type="signal peptide" evidence="1">
    <location>
        <begin position="1"/>
        <end position="22"/>
    </location>
</feature>
<protein>
    <recommendedName>
        <fullName evidence="4">Metal-dependent hydrolase, beta-lactamase superfamily II</fullName>
    </recommendedName>
</protein>
<evidence type="ECO:0000313" key="3">
    <source>
        <dbReference type="Proteomes" id="UP001459204"/>
    </source>
</evidence>
<evidence type="ECO:0008006" key="4">
    <source>
        <dbReference type="Google" id="ProtNLM"/>
    </source>
</evidence>
<sequence>MRTIPCWSIGLLGLLAAFSAHAGSKDRVGAALAPWRPGTMDIHHIATGRGDATLMIAPDGTSLLVDAGAASGDREYQSPAVPDDSRRPGQWIGRYVLRQLAATGNSRLDYFVASHLHPDHIGAVVEDSPHSPDGSYRLTGVSDVAEIVPIDNVLDRGFPRYDFPVPQSADFADNYIRFIRQREIRGKRVERLQAGRTDQIRLMHRPDEHDDFSIRTIAVGGNVWTGHGNEVRSLLPPIETLSAQDIPDENMLSAAIHIRFGNFDYYTAGDLSSNTFDGTMPWRDMETPAAQATGPVEVAVAPHHGLFDATSVGSVLALKPRLWVIQSWHVSHPSITTLERIYNTRLYDGPRDVLATGLAPANRIVNNRLAKRLLSQSGHIVVRVAKGGRSYHVVVIDNSNEEDRVAATFGPFQSN</sequence>
<organism evidence="2 3">
    <name type="scientific">Pseudoxanthomonas putridarboris</name>
    <dbReference type="NCBI Taxonomy" id="752605"/>
    <lineage>
        <taxon>Bacteria</taxon>
        <taxon>Pseudomonadati</taxon>
        <taxon>Pseudomonadota</taxon>
        <taxon>Gammaproteobacteria</taxon>
        <taxon>Lysobacterales</taxon>
        <taxon>Lysobacteraceae</taxon>
        <taxon>Pseudoxanthomonas</taxon>
    </lineage>
</organism>
<dbReference type="InterPro" id="IPR036866">
    <property type="entry name" value="RibonucZ/Hydroxyglut_hydro"/>
</dbReference>
<dbReference type="InterPro" id="IPR052159">
    <property type="entry name" value="Competence_DNA_uptake"/>
</dbReference>
<gene>
    <name evidence="2" type="ORF">AAD027_14875</name>
</gene>
<proteinExistence type="predicted"/>
<name>A0ABU9J438_9GAMM</name>
<accession>A0ABU9J438</accession>
<dbReference type="PANTHER" id="PTHR30619">
    <property type="entry name" value="DNA INTERNALIZATION/COMPETENCE PROTEIN COMEC/REC2"/>
    <property type="match status" value="1"/>
</dbReference>
<evidence type="ECO:0000256" key="1">
    <source>
        <dbReference type="SAM" id="SignalP"/>
    </source>
</evidence>
<feature type="chain" id="PRO_5045413359" description="Metal-dependent hydrolase, beta-lactamase superfamily II" evidence="1">
    <location>
        <begin position="23"/>
        <end position="415"/>
    </location>
</feature>